<protein>
    <recommendedName>
        <fullName evidence="2">Tautomerase cis-CaaD-like domain-containing protein</fullName>
    </recommendedName>
</protein>
<name>A0ABR1RDU2_9PEZI</name>
<proteinExistence type="predicted"/>
<dbReference type="Gene3D" id="3.30.429.10">
    <property type="entry name" value="Macrophage Migration Inhibitory Factor"/>
    <property type="match status" value="1"/>
</dbReference>
<reference evidence="3 4" key="1">
    <citation type="submission" date="2023-01" db="EMBL/GenBank/DDBJ databases">
        <title>Analysis of 21 Apiospora genomes using comparative genomics revels a genus with tremendous synthesis potential of carbohydrate active enzymes and secondary metabolites.</title>
        <authorList>
            <person name="Sorensen T."/>
        </authorList>
    </citation>
    <scope>NUCLEOTIDE SEQUENCE [LARGE SCALE GENOMIC DNA]</scope>
    <source>
        <strain evidence="3 4">CBS 20057</strain>
    </source>
</reference>
<feature type="compositionally biased region" description="Basic and acidic residues" evidence="1">
    <location>
        <begin position="141"/>
        <end position="157"/>
    </location>
</feature>
<feature type="domain" description="Tautomerase cis-CaaD-like" evidence="2">
    <location>
        <begin position="1"/>
        <end position="151"/>
    </location>
</feature>
<dbReference type="EMBL" id="JAQQWI010000016">
    <property type="protein sequence ID" value="KAK8008769.1"/>
    <property type="molecule type" value="Genomic_DNA"/>
</dbReference>
<feature type="region of interest" description="Disordered" evidence="1">
    <location>
        <begin position="132"/>
        <end position="157"/>
    </location>
</feature>
<dbReference type="InterPro" id="IPR028116">
    <property type="entry name" value="Cis-CaaD-like"/>
</dbReference>
<dbReference type="InterPro" id="IPR014347">
    <property type="entry name" value="Tautomerase/MIF_sf"/>
</dbReference>
<evidence type="ECO:0000313" key="3">
    <source>
        <dbReference type="EMBL" id="KAK8008769.1"/>
    </source>
</evidence>
<evidence type="ECO:0000313" key="4">
    <source>
        <dbReference type="Proteomes" id="UP001396898"/>
    </source>
</evidence>
<gene>
    <name evidence="3" type="ORF">PG991_011320</name>
</gene>
<accession>A0ABR1RDU2</accession>
<sequence length="157" mass="18062">MPLWEIFHSMDAFTGPLDATWLAGNITKLYTAQELPAFYVNVLFFPMQAGSYFVGGAPANRLSGYSGGPVARDKPYVRISIQHIAIHYNEDQDKVNAMLERIDNVLRAHIEEKGYDWEYNVLEPDRAKWEINGIKPPQHPSNEEKKWFNDGKPSHWQ</sequence>
<organism evidence="3 4">
    <name type="scientific">Apiospora marii</name>
    <dbReference type="NCBI Taxonomy" id="335849"/>
    <lineage>
        <taxon>Eukaryota</taxon>
        <taxon>Fungi</taxon>
        <taxon>Dikarya</taxon>
        <taxon>Ascomycota</taxon>
        <taxon>Pezizomycotina</taxon>
        <taxon>Sordariomycetes</taxon>
        <taxon>Xylariomycetidae</taxon>
        <taxon>Amphisphaeriales</taxon>
        <taxon>Apiosporaceae</taxon>
        <taxon>Apiospora</taxon>
    </lineage>
</organism>
<dbReference type="Proteomes" id="UP001396898">
    <property type="component" value="Unassembled WGS sequence"/>
</dbReference>
<comment type="caution">
    <text evidence="3">The sequence shown here is derived from an EMBL/GenBank/DDBJ whole genome shotgun (WGS) entry which is preliminary data.</text>
</comment>
<evidence type="ECO:0000256" key="1">
    <source>
        <dbReference type="SAM" id="MobiDB-lite"/>
    </source>
</evidence>
<keyword evidence="4" id="KW-1185">Reference proteome</keyword>
<evidence type="ECO:0000259" key="2">
    <source>
        <dbReference type="Pfam" id="PF14832"/>
    </source>
</evidence>
<dbReference type="Pfam" id="PF14832">
    <property type="entry name" value="Tautomerase_3"/>
    <property type="match status" value="1"/>
</dbReference>